<evidence type="ECO:0000313" key="10">
    <source>
        <dbReference type="Proteomes" id="UP000036681"/>
    </source>
</evidence>
<organism evidence="10 11">
    <name type="scientific">Ascaris lumbricoides</name>
    <name type="common">Giant roundworm</name>
    <dbReference type="NCBI Taxonomy" id="6252"/>
    <lineage>
        <taxon>Eukaryota</taxon>
        <taxon>Metazoa</taxon>
        <taxon>Ecdysozoa</taxon>
        <taxon>Nematoda</taxon>
        <taxon>Chromadorea</taxon>
        <taxon>Rhabditida</taxon>
        <taxon>Spirurina</taxon>
        <taxon>Ascaridomorpha</taxon>
        <taxon>Ascaridoidea</taxon>
        <taxon>Ascarididae</taxon>
        <taxon>Ascaris</taxon>
    </lineage>
</organism>
<protein>
    <recommendedName>
        <fullName evidence="4">RING-type E3 ubiquitin transferase</fullName>
        <ecNumber evidence="4">2.3.2.27</ecNumber>
    </recommendedName>
</protein>
<reference evidence="11" key="1">
    <citation type="submission" date="2017-02" db="UniProtKB">
        <authorList>
            <consortium name="WormBaseParasite"/>
        </authorList>
    </citation>
    <scope>IDENTIFICATION</scope>
</reference>
<dbReference type="InterPro" id="IPR026951">
    <property type="entry name" value="PPIL2_U-box_dom"/>
</dbReference>
<dbReference type="WBParaSite" id="ALUE_0000130801-mRNA-1">
    <property type="protein sequence ID" value="ALUE_0000130801-mRNA-1"/>
    <property type="gene ID" value="ALUE_0000130801"/>
</dbReference>
<dbReference type="SMART" id="SM00504">
    <property type="entry name" value="Ubox"/>
    <property type="match status" value="1"/>
</dbReference>
<evidence type="ECO:0000256" key="1">
    <source>
        <dbReference type="ARBA" id="ARBA00000900"/>
    </source>
</evidence>
<evidence type="ECO:0000256" key="4">
    <source>
        <dbReference type="ARBA" id="ARBA00012483"/>
    </source>
</evidence>
<feature type="domain" description="U-box" evidence="9">
    <location>
        <begin position="25"/>
        <end position="98"/>
    </location>
</feature>
<name>A0A0M3HIG3_ASCLU</name>
<dbReference type="CDD" id="cd16663">
    <property type="entry name" value="RING-Ubox_PPIL2"/>
    <property type="match status" value="1"/>
</dbReference>
<keyword evidence="5" id="KW-0808">Transferase</keyword>
<dbReference type="SUPFAM" id="SSF57850">
    <property type="entry name" value="RING/U-box"/>
    <property type="match status" value="1"/>
</dbReference>
<dbReference type="PROSITE" id="PS51698">
    <property type="entry name" value="U_BOX"/>
    <property type="match status" value="1"/>
</dbReference>
<evidence type="ECO:0000256" key="3">
    <source>
        <dbReference type="ARBA" id="ARBA00007930"/>
    </source>
</evidence>
<evidence type="ECO:0000256" key="7">
    <source>
        <dbReference type="ARBA" id="ARBA00023242"/>
    </source>
</evidence>
<dbReference type="GO" id="GO:0061630">
    <property type="term" value="F:ubiquitin protein ligase activity"/>
    <property type="evidence" value="ECO:0007669"/>
    <property type="project" value="UniProtKB-EC"/>
</dbReference>
<dbReference type="PANTHER" id="PTHR13063:SF10">
    <property type="entry name" value="NITRIC OXIDE SYNTHASE-INTERACTING PROTEIN"/>
    <property type="match status" value="1"/>
</dbReference>
<dbReference type="GO" id="GO:0016567">
    <property type="term" value="P:protein ubiquitination"/>
    <property type="evidence" value="ECO:0007669"/>
    <property type="project" value="InterPro"/>
</dbReference>
<proteinExistence type="inferred from homology"/>
<dbReference type="InterPro" id="IPR013083">
    <property type="entry name" value="Znf_RING/FYVE/PHD"/>
</dbReference>
<dbReference type="GO" id="GO:0005634">
    <property type="term" value="C:nucleus"/>
    <property type="evidence" value="ECO:0007669"/>
    <property type="project" value="UniProtKB-SubCell"/>
</dbReference>
<dbReference type="InterPro" id="IPR016818">
    <property type="entry name" value="NOSIP"/>
</dbReference>
<comment type="subcellular location">
    <subcellularLocation>
        <location evidence="2">Nucleus</location>
    </subcellularLocation>
</comment>
<keyword evidence="10" id="KW-1185">Reference proteome</keyword>
<evidence type="ECO:0000256" key="2">
    <source>
        <dbReference type="ARBA" id="ARBA00004123"/>
    </source>
</evidence>
<sequence>LFFLFLLIQFFSLDTGTRLQRAVFKRLPFTHCALSLLPFEDPVCTPDGIIFDLTHIVPYLKKHGVNPVTGKKLSSKELIPLKFSKDEKGNFRCPVTFKTFTPTSHIVAIRQTGNVYALEAVQELNLKTGHLKDLLTDERFQRKDIITLQETERRINEREEGVFPVILLAASSLKLTNVICD</sequence>
<dbReference type="Pfam" id="PF04641">
    <property type="entry name" value="Rtf2"/>
    <property type="match status" value="1"/>
</dbReference>
<feature type="signal peptide" evidence="8">
    <location>
        <begin position="1"/>
        <end position="16"/>
    </location>
</feature>
<dbReference type="Gene3D" id="3.30.40.10">
    <property type="entry name" value="Zinc/RING finger domain, C3HC4 (zinc finger)"/>
    <property type="match status" value="1"/>
</dbReference>
<dbReference type="InterPro" id="IPR003613">
    <property type="entry name" value="Ubox_domain"/>
</dbReference>
<evidence type="ECO:0000259" key="9">
    <source>
        <dbReference type="PROSITE" id="PS51698"/>
    </source>
</evidence>
<dbReference type="EC" id="2.3.2.27" evidence="4"/>
<evidence type="ECO:0000256" key="6">
    <source>
        <dbReference type="ARBA" id="ARBA00022786"/>
    </source>
</evidence>
<accession>A0A0M3HIG3</accession>
<dbReference type="Proteomes" id="UP000036681">
    <property type="component" value="Unplaced"/>
</dbReference>
<feature type="chain" id="PRO_5005656469" description="RING-type E3 ubiquitin transferase" evidence="8">
    <location>
        <begin position="17"/>
        <end position="181"/>
    </location>
</feature>
<dbReference type="PANTHER" id="PTHR13063">
    <property type="entry name" value="ENOS INTERACTING PROTEIN"/>
    <property type="match status" value="1"/>
</dbReference>
<comment type="catalytic activity">
    <reaction evidence="1">
        <text>S-ubiquitinyl-[E2 ubiquitin-conjugating enzyme]-L-cysteine + [acceptor protein]-L-lysine = [E2 ubiquitin-conjugating enzyme]-L-cysteine + N(6)-ubiquitinyl-[acceptor protein]-L-lysine.</text>
        <dbReference type="EC" id="2.3.2.27"/>
    </reaction>
</comment>
<keyword evidence="7" id="KW-0539">Nucleus</keyword>
<comment type="similarity">
    <text evidence="3">Belongs to the cyclophilin-type PPIase family. PPIL2 subfamily.</text>
</comment>
<evidence type="ECO:0000256" key="8">
    <source>
        <dbReference type="SAM" id="SignalP"/>
    </source>
</evidence>
<evidence type="ECO:0000313" key="11">
    <source>
        <dbReference type="WBParaSite" id="ALUE_0000130801-mRNA-1"/>
    </source>
</evidence>
<keyword evidence="8" id="KW-0732">Signal</keyword>
<keyword evidence="6" id="KW-0833">Ubl conjugation pathway</keyword>
<dbReference type="FunFam" id="3.30.40.10:FF:000079">
    <property type="entry name" value="Peptidyl-prolyl cis-trans isomerase 2"/>
    <property type="match status" value="1"/>
</dbReference>
<evidence type="ECO:0000256" key="5">
    <source>
        <dbReference type="ARBA" id="ARBA00022679"/>
    </source>
</evidence>
<dbReference type="AlphaFoldDB" id="A0A0M3HIG3"/>